<dbReference type="InterPro" id="IPR018391">
    <property type="entry name" value="PQQ_b-propeller_rpt"/>
</dbReference>
<dbReference type="Gene3D" id="2.130.10.10">
    <property type="entry name" value="YVTN repeat-like/Quinoprotein amine dehydrogenase"/>
    <property type="match status" value="1"/>
</dbReference>
<protein>
    <submittedName>
        <fullName evidence="3">Hypothetical secreted protein</fullName>
    </submittedName>
</protein>
<proteinExistence type="predicted"/>
<evidence type="ECO:0000256" key="1">
    <source>
        <dbReference type="SAM" id="MobiDB-lite"/>
    </source>
</evidence>
<dbReference type="AlphaFoldDB" id="A9LGY3"/>
<dbReference type="SUPFAM" id="SSF50998">
    <property type="entry name" value="Quinoprotein alcohol dehydrogenase-like"/>
    <property type="match status" value="1"/>
</dbReference>
<dbReference type="PANTHER" id="PTHR34512">
    <property type="entry name" value="CELL SURFACE PROTEIN"/>
    <property type="match status" value="1"/>
</dbReference>
<name>A9LGY3_9BACT</name>
<accession>A9LGY3</accession>
<dbReference type="InterPro" id="IPR015943">
    <property type="entry name" value="WD40/YVTN_repeat-like_dom_sf"/>
</dbReference>
<gene>
    <name evidence="3" type="ORF">6FN_4</name>
</gene>
<reference evidence="3" key="1">
    <citation type="journal article" date="2007" name="ISME J.">
        <title>Fosmids of novel marine Planctomycetes from the Namibian and Oregon coast upwelling systems and their cross-comparison with planctomycete genomes.</title>
        <authorList>
            <person name="Woebken D."/>
            <person name="Teeling H."/>
            <person name="Wecker P."/>
            <person name="Dumitriu A."/>
            <person name="Kostadinov I."/>
            <person name="DeLong E.F."/>
            <person name="Amann R."/>
            <person name="Gloeckner F.O."/>
        </authorList>
    </citation>
    <scope>NUCLEOTIDE SEQUENCE</scope>
</reference>
<dbReference type="EMBL" id="EF591887">
    <property type="protein sequence ID" value="ABX10676.1"/>
    <property type="molecule type" value="Genomic_DNA"/>
</dbReference>
<dbReference type="InterPro" id="IPR002372">
    <property type="entry name" value="PQQ_rpt_dom"/>
</dbReference>
<organism evidence="3">
    <name type="scientific">uncultured planctomycete 6FN</name>
    <dbReference type="NCBI Taxonomy" id="455068"/>
    <lineage>
        <taxon>Bacteria</taxon>
        <taxon>Pseudomonadati</taxon>
        <taxon>Planctomycetota</taxon>
        <taxon>Planctomycetia</taxon>
        <taxon>Planctomycetales</taxon>
        <taxon>environmental samples</taxon>
    </lineage>
</organism>
<feature type="region of interest" description="Disordered" evidence="1">
    <location>
        <begin position="457"/>
        <end position="510"/>
    </location>
</feature>
<dbReference type="SMART" id="SM00564">
    <property type="entry name" value="PQQ"/>
    <property type="match status" value="4"/>
</dbReference>
<dbReference type="PANTHER" id="PTHR34512:SF30">
    <property type="entry name" value="OUTER MEMBRANE PROTEIN ASSEMBLY FACTOR BAMB"/>
    <property type="match status" value="1"/>
</dbReference>
<dbReference type="InterPro" id="IPR011047">
    <property type="entry name" value="Quinoprotein_ADH-like_sf"/>
</dbReference>
<dbReference type="Pfam" id="PF13360">
    <property type="entry name" value="PQQ_2"/>
    <property type="match status" value="2"/>
</dbReference>
<evidence type="ECO:0000259" key="2">
    <source>
        <dbReference type="Pfam" id="PF13360"/>
    </source>
</evidence>
<feature type="domain" description="Pyrrolo-quinoline quinone repeat" evidence="2">
    <location>
        <begin position="146"/>
        <end position="230"/>
    </location>
</feature>
<evidence type="ECO:0000313" key="3">
    <source>
        <dbReference type="EMBL" id="ABX10676.1"/>
    </source>
</evidence>
<feature type="domain" description="Pyrrolo-quinoline quinone repeat" evidence="2">
    <location>
        <begin position="293"/>
        <end position="405"/>
    </location>
</feature>
<sequence>MRFTFGKNVGDLMFLGVAFACLVGGLRADDGVTSSAVIQRAGLTVDWFTHSGVGIKGGVADWQINVDENKPTTFFSLEANNFRERISQNTLNSFGKPFGIDGARQYMQVRSEILKAEFANDGVTNVEIKESEYTLPQTTIYTLGTNSVVSAIDADTGETKWTSSVGDPRLPSIGVGASNDYVAAINGLSVYCLEAATGKILWSGKCRFAPSTSPAVTDTGIYVPLLNGRLESFPLKDKGLSSQVLVSSGRSTARPLVTDYSVSWPNSRGRLTVAGLYTQSKGVAYQLKSDDAIMSSPAYDDGVFYVTSLDGFVYAMNEPRGVVDWQVSTGFGISQPAVVLNDHVYVINNNNEMFKLDPESGKDAPGWEQPLENIGSYVGAGKENMYVLDSVGDLCVLDPDSGAILSKVGIGGIQSVLPNMLSDRMYIVSDRGMIQCLREINSRVPFFHSNELVDLEKNGGKTKDDEMDDPFALPKKGGGDLDNPFGDPRPDDNPFGGGAAGDSADDDPFK</sequence>